<dbReference type="SUPFAM" id="SSF51905">
    <property type="entry name" value="FAD/NAD(P)-binding domain"/>
    <property type="match status" value="1"/>
</dbReference>
<dbReference type="InterPro" id="IPR036188">
    <property type="entry name" value="FAD/NAD-bd_sf"/>
</dbReference>
<feature type="domain" description="FAD dependent oxidoreductase" evidence="2">
    <location>
        <begin position="40"/>
        <end position="403"/>
    </location>
</feature>
<comment type="caution">
    <text evidence="3">The sequence shown here is derived from an EMBL/GenBank/DDBJ whole genome shotgun (WGS) entry which is preliminary data.</text>
</comment>
<dbReference type="Proteomes" id="UP000249577">
    <property type="component" value="Unassembled WGS sequence"/>
</dbReference>
<dbReference type="AlphaFoldDB" id="A0A2W5KKK4"/>
<name>A0A2W5KKK4_ANCNO</name>
<dbReference type="InterPro" id="IPR006076">
    <property type="entry name" value="FAD-dep_OxRdtase"/>
</dbReference>
<gene>
    <name evidence="3" type="ORF">DI565_09320</name>
</gene>
<evidence type="ECO:0000313" key="3">
    <source>
        <dbReference type="EMBL" id="PZQ15998.1"/>
    </source>
</evidence>
<sequence length="473" mass="50748">MALASSRTASGRLVERSQWLSDIDPARPSANALQGPSRADVAIIGGGFVGLWTAISIKQLDPSVAVSLLEMNRCGDGASGLNGGFVMSWWPKVSSLIAACGRDDALWLADETSRAVEELGSFVDGHGHDVEFRKSGWLWSATSPAHVGAWNGVLRSTEALGRGDVFREVSRDEIARRTGSDAHLAGVFEAVNGTVHPARLTLALRSIAEAMGVAIYEGSPVVRIEHGEPARLATPNGTVAADRVVVATNAWAASEASLARRFVCVGSAVVATPPIPERLERIGWTGGESVTDSQSAVTYYRTTRSGRVIFGKGGGRLFYSGKPSNNVFQDAKGIGEALDDFRRVYPALADVPIERSWSGPIDRTWDSLPLIGSFGRARNVFYGVGWSGNGVNPSRLGGRILAGLALGRKERWTENGLVNRKVWPFPPEPFRYLGGSVVRAAVARKDRAEIERRRVSPIDKLLSRLAPAGLEDK</sequence>
<accession>A0A2W5KKK4</accession>
<protein>
    <submittedName>
        <fullName evidence="3">Amine oxidase</fullName>
    </submittedName>
</protein>
<reference evidence="3 4" key="1">
    <citation type="submission" date="2017-08" db="EMBL/GenBank/DDBJ databases">
        <title>Infants hospitalized years apart are colonized by the same room-sourced microbial strains.</title>
        <authorList>
            <person name="Brooks B."/>
            <person name="Olm M.R."/>
            <person name="Firek B.A."/>
            <person name="Baker R."/>
            <person name="Thomas B.C."/>
            <person name="Morowitz M.J."/>
            <person name="Banfield J.F."/>
        </authorList>
    </citation>
    <scope>NUCLEOTIDE SEQUENCE [LARGE SCALE GENOMIC DNA]</scope>
    <source>
        <strain evidence="3">S2_005_003_R2_43</strain>
    </source>
</reference>
<proteinExistence type="predicted"/>
<evidence type="ECO:0000259" key="2">
    <source>
        <dbReference type="Pfam" id="PF01266"/>
    </source>
</evidence>
<dbReference type="GO" id="GO:0005737">
    <property type="term" value="C:cytoplasm"/>
    <property type="evidence" value="ECO:0007669"/>
    <property type="project" value="TreeGrafter"/>
</dbReference>
<dbReference type="PANTHER" id="PTHR13847:SF285">
    <property type="entry name" value="FAD DEPENDENT OXIDOREDUCTASE DOMAIN-CONTAINING PROTEIN"/>
    <property type="match status" value="1"/>
</dbReference>
<evidence type="ECO:0000313" key="4">
    <source>
        <dbReference type="Proteomes" id="UP000249577"/>
    </source>
</evidence>
<dbReference type="EMBL" id="QFPN01000004">
    <property type="protein sequence ID" value="PZQ15998.1"/>
    <property type="molecule type" value="Genomic_DNA"/>
</dbReference>
<dbReference type="Gene3D" id="3.30.9.10">
    <property type="entry name" value="D-Amino Acid Oxidase, subunit A, domain 2"/>
    <property type="match status" value="1"/>
</dbReference>
<organism evidence="3 4">
    <name type="scientific">Ancylobacter novellus</name>
    <name type="common">Thiobacillus novellus</name>
    <dbReference type="NCBI Taxonomy" id="921"/>
    <lineage>
        <taxon>Bacteria</taxon>
        <taxon>Pseudomonadati</taxon>
        <taxon>Pseudomonadota</taxon>
        <taxon>Alphaproteobacteria</taxon>
        <taxon>Hyphomicrobiales</taxon>
        <taxon>Xanthobacteraceae</taxon>
        <taxon>Ancylobacter</taxon>
    </lineage>
</organism>
<dbReference type="GO" id="GO:0016491">
    <property type="term" value="F:oxidoreductase activity"/>
    <property type="evidence" value="ECO:0007669"/>
    <property type="project" value="UniProtKB-KW"/>
</dbReference>
<dbReference type="Pfam" id="PF01266">
    <property type="entry name" value="DAO"/>
    <property type="match status" value="1"/>
</dbReference>
<keyword evidence="1" id="KW-0560">Oxidoreductase</keyword>
<dbReference type="PANTHER" id="PTHR13847">
    <property type="entry name" value="SARCOSINE DEHYDROGENASE-RELATED"/>
    <property type="match status" value="1"/>
</dbReference>
<dbReference type="Gene3D" id="3.50.50.60">
    <property type="entry name" value="FAD/NAD(P)-binding domain"/>
    <property type="match status" value="1"/>
</dbReference>
<evidence type="ECO:0000256" key="1">
    <source>
        <dbReference type="ARBA" id="ARBA00023002"/>
    </source>
</evidence>